<keyword evidence="4" id="KW-0677">Repeat</keyword>
<dbReference type="Proteomes" id="UP000887581">
    <property type="component" value="Unplaced"/>
</dbReference>
<dbReference type="Gene3D" id="4.10.410.10">
    <property type="entry name" value="Pancreatic trypsin inhibitor Kunitz domain"/>
    <property type="match status" value="3"/>
</dbReference>
<dbReference type="SMART" id="SM00181">
    <property type="entry name" value="EGF"/>
    <property type="match status" value="4"/>
</dbReference>
<feature type="domain" description="BPTI/Kunitz inhibitor" evidence="9">
    <location>
        <begin position="48"/>
        <end position="98"/>
    </location>
</feature>
<dbReference type="GO" id="GO:0005509">
    <property type="term" value="F:calcium ion binding"/>
    <property type="evidence" value="ECO:0007669"/>
    <property type="project" value="InterPro"/>
</dbReference>
<dbReference type="WBParaSite" id="sdigi.contig140.g5130.t1">
    <property type="protein sequence ID" value="sdigi.contig140.g5130.t1"/>
    <property type="gene ID" value="sdigi.contig140.g5130"/>
</dbReference>
<feature type="domain" description="EGF-like" evidence="8">
    <location>
        <begin position="291"/>
        <end position="331"/>
    </location>
</feature>
<feature type="domain" description="EGF-like" evidence="8">
    <location>
        <begin position="211"/>
        <end position="251"/>
    </location>
</feature>
<keyword evidence="1 7" id="KW-0245">EGF-like domain</keyword>
<keyword evidence="2" id="KW-0646">Protease inhibitor</keyword>
<evidence type="ECO:0000259" key="8">
    <source>
        <dbReference type="PROSITE" id="PS50026"/>
    </source>
</evidence>
<reference evidence="11" key="1">
    <citation type="submission" date="2022-11" db="UniProtKB">
        <authorList>
            <consortium name="WormBaseParasite"/>
        </authorList>
    </citation>
    <scope>IDENTIFICATION</scope>
</reference>
<accession>A0A915PFK1</accession>
<dbReference type="PROSITE" id="PS00280">
    <property type="entry name" value="BPTI_KUNITZ_1"/>
    <property type="match status" value="1"/>
</dbReference>
<dbReference type="Pfam" id="PF00014">
    <property type="entry name" value="Kunitz_BPTI"/>
    <property type="match status" value="3"/>
</dbReference>
<keyword evidence="5" id="KW-0722">Serine protease inhibitor</keyword>
<dbReference type="CDD" id="cd00054">
    <property type="entry name" value="EGF_CA"/>
    <property type="match status" value="2"/>
</dbReference>
<dbReference type="GO" id="GO:0004867">
    <property type="term" value="F:serine-type endopeptidase inhibitor activity"/>
    <property type="evidence" value="ECO:0007669"/>
    <property type="project" value="UniProtKB-KW"/>
</dbReference>
<dbReference type="PROSITE" id="PS50026">
    <property type="entry name" value="EGF_3"/>
    <property type="match status" value="2"/>
</dbReference>
<keyword evidence="6" id="KW-1015">Disulfide bond</keyword>
<dbReference type="SMART" id="SM00179">
    <property type="entry name" value="EGF_CA"/>
    <property type="match status" value="2"/>
</dbReference>
<dbReference type="InterPro" id="IPR050098">
    <property type="entry name" value="TFPI/VKTCI-like"/>
</dbReference>
<dbReference type="InterPro" id="IPR036880">
    <property type="entry name" value="Kunitz_BPTI_sf"/>
</dbReference>
<evidence type="ECO:0000313" key="11">
    <source>
        <dbReference type="WBParaSite" id="sdigi.contig140.g5130.t1"/>
    </source>
</evidence>
<protein>
    <submittedName>
        <fullName evidence="11">EGF-like domain-containing protein</fullName>
    </submittedName>
</protein>
<dbReference type="InterPro" id="IPR001881">
    <property type="entry name" value="EGF-like_Ca-bd_dom"/>
</dbReference>
<dbReference type="InterPro" id="IPR002223">
    <property type="entry name" value="Kunitz_BPTI"/>
</dbReference>
<feature type="domain" description="BPTI/Kunitz inhibitor" evidence="9">
    <location>
        <begin position="112"/>
        <end position="165"/>
    </location>
</feature>
<dbReference type="CDD" id="cd00109">
    <property type="entry name" value="Kunitz-type"/>
    <property type="match status" value="3"/>
</dbReference>
<dbReference type="InterPro" id="IPR020901">
    <property type="entry name" value="Prtase_inh_Kunz-CS"/>
</dbReference>
<evidence type="ECO:0000256" key="6">
    <source>
        <dbReference type="ARBA" id="ARBA00023157"/>
    </source>
</evidence>
<evidence type="ECO:0000256" key="3">
    <source>
        <dbReference type="ARBA" id="ARBA00022729"/>
    </source>
</evidence>
<evidence type="ECO:0000256" key="1">
    <source>
        <dbReference type="ARBA" id="ARBA00022536"/>
    </source>
</evidence>
<dbReference type="InterPro" id="IPR018097">
    <property type="entry name" value="EGF_Ca-bd_CS"/>
</dbReference>
<feature type="domain" description="BPTI/Kunitz inhibitor" evidence="9">
    <location>
        <begin position="337"/>
        <end position="393"/>
    </location>
</feature>
<comment type="caution">
    <text evidence="7">Lacks conserved residue(s) required for the propagation of feature annotation.</text>
</comment>
<dbReference type="SUPFAM" id="SSF57362">
    <property type="entry name" value="BPTI-like"/>
    <property type="match status" value="3"/>
</dbReference>
<organism evidence="10 11">
    <name type="scientific">Setaria digitata</name>
    <dbReference type="NCBI Taxonomy" id="48799"/>
    <lineage>
        <taxon>Eukaryota</taxon>
        <taxon>Metazoa</taxon>
        <taxon>Ecdysozoa</taxon>
        <taxon>Nematoda</taxon>
        <taxon>Chromadorea</taxon>
        <taxon>Rhabditida</taxon>
        <taxon>Spirurina</taxon>
        <taxon>Spiruromorpha</taxon>
        <taxon>Filarioidea</taxon>
        <taxon>Setariidae</taxon>
        <taxon>Setaria</taxon>
    </lineage>
</organism>
<dbReference type="SMART" id="SM00131">
    <property type="entry name" value="KU"/>
    <property type="match status" value="3"/>
</dbReference>
<dbReference type="PROSITE" id="PS50279">
    <property type="entry name" value="BPTI_KUNITZ_2"/>
    <property type="match status" value="3"/>
</dbReference>
<dbReference type="PROSITE" id="PS01186">
    <property type="entry name" value="EGF_2"/>
    <property type="match status" value="2"/>
</dbReference>
<keyword evidence="3" id="KW-0732">Signal</keyword>
<evidence type="ECO:0000259" key="9">
    <source>
        <dbReference type="PROSITE" id="PS50279"/>
    </source>
</evidence>
<proteinExistence type="predicted"/>
<name>A0A915PFK1_9BILA</name>
<dbReference type="FunFam" id="2.10.25.10:FF:000653">
    <property type="entry name" value="Putative Fibrillin-1"/>
    <property type="match status" value="1"/>
</dbReference>
<dbReference type="PANTHER" id="PTHR10083:SF328">
    <property type="entry name" value="TISSUE FACTOR PATHWAY INHIBITOR"/>
    <property type="match status" value="1"/>
</dbReference>
<dbReference type="AlphaFoldDB" id="A0A915PFK1"/>
<dbReference type="InterPro" id="IPR000742">
    <property type="entry name" value="EGF"/>
</dbReference>
<dbReference type="Gene3D" id="2.10.25.10">
    <property type="entry name" value="Laminin"/>
    <property type="match status" value="2"/>
</dbReference>
<dbReference type="PANTHER" id="PTHR10083">
    <property type="entry name" value="KUNITZ-TYPE PROTEASE INHIBITOR-RELATED"/>
    <property type="match status" value="1"/>
</dbReference>
<keyword evidence="10" id="KW-1185">Reference proteome</keyword>
<evidence type="ECO:0000313" key="10">
    <source>
        <dbReference type="Proteomes" id="UP000887581"/>
    </source>
</evidence>
<evidence type="ECO:0000256" key="2">
    <source>
        <dbReference type="ARBA" id="ARBA00022690"/>
    </source>
</evidence>
<dbReference type="InterPro" id="IPR000152">
    <property type="entry name" value="EGF-type_Asp/Asn_hydroxyl_site"/>
</dbReference>
<dbReference type="PROSITE" id="PS01187">
    <property type="entry name" value="EGF_CA"/>
    <property type="match status" value="2"/>
</dbReference>
<evidence type="ECO:0000256" key="5">
    <source>
        <dbReference type="ARBA" id="ARBA00022900"/>
    </source>
</evidence>
<dbReference type="InterPro" id="IPR049883">
    <property type="entry name" value="NOTCH1_EGF-like"/>
</dbReference>
<dbReference type="FunFam" id="4.10.410.10:FF:000020">
    <property type="entry name" value="Collagen, type VI, alpha 3"/>
    <property type="match status" value="1"/>
</dbReference>
<evidence type="ECO:0000256" key="7">
    <source>
        <dbReference type="PROSITE-ProRule" id="PRU00076"/>
    </source>
</evidence>
<dbReference type="GO" id="GO:0005615">
    <property type="term" value="C:extracellular space"/>
    <property type="evidence" value="ECO:0007669"/>
    <property type="project" value="TreeGrafter"/>
</dbReference>
<dbReference type="PROSITE" id="PS00010">
    <property type="entry name" value="ASX_HYDROXYL"/>
    <property type="match status" value="2"/>
</dbReference>
<dbReference type="Pfam" id="PF07645">
    <property type="entry name" value="EGF_CA"/>
    <property type="match status" value="2"/>
</dbReference>
<sequence length="413" mass="46956">MGLEDQALVDAKSSSKTVQNVRFISEEFFRRPQKIRFDIRAIPVEDRCDEPLDPGPCHYFQVKWYWNDTDQKCKQFHYGGCLGSQNRFDSKLQCINHCIYKLQNPVIMPKVCLLDADPGYCKDNRQGHWWYYFNAMDGDCQKFFFYGCGGNNNRFYSLYQCRKVCGERLAPSIACDRCDIRTSVCTMHSKYNYTCDCREGFSRNVFDECVDIDECRSNVTLCDRNAWCVNTVGSYACKCNVGYRGDGKKCTYVGIGRATTDCAKCSPHASCSQGICTCNIGFKGDGLNCTDVNECLSRPNVCHRRAKCRNVKGSFICDCRPGYAGNGYNCTSTPSACKDSFDRQYNEQCGTGNWRTHYYFDHRSKRCTSFWYDGCSGVSMNIFSDLDTCEVLCEMTSVLKSSIGQLSLPVVLS</sequence>
<dbReference type="SUPFAM" id="SSF57196">
    <property type="entry name" value="EGF/Laminin"/>
    <property type="match status" value="2"/>
</dbReference>
<dbReference type="FunFam" id="2.10.25.10:FF:000038">
    <property type="entry name" value="Fibrillin 2"/>
    <property type="match status" value="1"/>
</dbReference>
<evidence type="ECO:0000256" key="4">
    <source>
        <dbReference type="ARBA" id="ARBA00022737"/>
    </source>
</evidence>
<dbReference type="PRINTS" id="PR00759">
    <property type="entry name" value="BASICPTASE"/>
</dbReference>